<evidence type="ECO:0000313" key="2">
    <source>
        <dbReference type="EMBL" id="KAK1622048.1"/>
    </source>
</evidence>
<dbReference type="Proteomes" id="UP001243989">
    <property type="component" value="Unassembled WGS sequence"/>
</dbReference>
<comment type="caution">
    <text evidence="2">The sequence shown here is derived from an EMBL/GenBank/DDBJ whole genome shotgun (WGS) entry which is preliminary data.</text>
</comment>
<dbReference type="RefSeq" id="XP_060438043.1">
    <property type="nucleotide sequence ID" value="XM_060582142.1"/>
</dbReference>
<name>A0AAI9ZD59_9PEZI</name>
<gene>
    <name evidence="2" type="ORF">BDP81DRAFT_168947</name>
</gene>
<organism evidence="2 3">
    <name type="scientific">Colletotrichum phormii</name>
    <dbReference type="NCBI Taxonomy" id="359342"/>
    <lineage>
        <taxon>Eukaryota</taxon>
        <taxon>Fungi</taxon>
        <taxon>Dikarya</taxon>
        <taxon>Ascomycota</taxon>
        <taxon>Pezizomycotina</taxon>
        <taxon>Sordariomycetes</taxon>
        <taxon>Hypocreomycetidae</taxon>
        <taxon>Glomerellales</taxon>
        <taxon>Glomerellaceae</taxon>
        <taxon>Colletotrichum</taxon>
        <taxon>Colletotrichum acutatum species complex</taxon>
    </lineage>
</organism>
<dbReference type="AlphaFoldDB" id="A0AAI9ZD59"/>
<feature type="region of interest" description="Disordered" evidence="1">
    <location>
        <begin position="1"/>
        <end position="34"/>
    </location>
</feature>
<evidence type="ECO:0000313" key="3">
    <source>
        <dbReference type="Proteomes" id="UP001243989"/>
    </source>
</evidence>
<dbReference type="EMBL" id="JAHMHQ010000040">
    <property type="protein sequence ID" value="KAK1622048.1"/>
    <property type="molecule type" value="Genomic_DNA"/>
</dbReference>
<proteinExistence type="predicted"/>
<reference evidence="2" key="1">
    <citation type="submission" date="2021-06" db="EMBL/GenBank/DDBJ databases">
        <title>Comparative genomics, transcriptomics and evolutionary studies reveal genomic signatures of adaptation to plant cell wall in hemibiotrophic fungi.</title>
        <authorList>
            <consortium name="DOE Joint Genome Institute"/>
            <person name="Baroncelli R."/>
            <person name="Diaz J.F."/>
            <person name="Benocci T."/>
            <person name="Peng M."/>
            <person name="Battaglia E."/>
            <person name="Haridas S."/>
            <person name="Andreopoulos W."/>
            <person name="Labutti K."/>
            <person name="Pangilinan J."/>
            <person name="Floch G.L."/>
            <person name="Makela M.R."/>
            <person name="Henrissat B."/>
            <person name="Grigoriev I.V."/>
            <person name="Crouch J.A."/>
            <person name="De Vries R.P."/>
            <person name="Sukno S.A."/>
            <person name="Thon M.R."/>
        </authorList>
    </citation>
    <scope>NUCLEOTIDE SEQUENCE</scope>
    <source>
        <strain evidence="2">CBS 102054</strain>
    </source>
</reference>
<keyword evidence="3" id="KW-1185">Reference proteome</keyword>
<accession>A0AAI9ZD59</accession>
<dbReference type="GeneID" id="85467004"/>
<evidence type="ECO:0000256" key="1">
    <source>
        <dbReference type="SAM" id="MobiDB-lite"/>
    </source>
</evidence>
<sequence length="94" mass="10602">MLLHPTLCNSLRQSKHPAPNVGRHQHSSVNANKPINDEFVPIKRVVHPDSHGATYPATPPSCYLMLPHLAHMPVEPLRAGPFYCRQERHLSLRS</sequence>
<protein>
    <submittedName>
        <fullName evidence="2">Uncharacterized protein</fullName>
    </submittedName>
</protein>